<reference evidence="2" key="3">
    <citation type="submission" date="2022-06" db="UniProtKB">
        <authorList>
            <consortium name="EnsemblPlants"/>
        </authorList>
    </citation>
    <scope>IDENTIFICATION</scope>
</reference>
<name>A0A8R7UDJ0_TRIUA</name>
<evidence type="ECO:0000313" key="3">
    <source>
        <dbReference type="Proteomes" id="UP000015106"/>
    </source>
</evidence>
<organism evidence="2 3">
    <name type="scientific">Triticum urartu</name>
    <name type="common">Red wild einkorn</name>
    <name type="synonym">Crithodium urartu</name>
    <dbReference type="NCBI Taxonomy" id="4572"/>
    <lineage>
        <taxon>Eukaryota</taxon>
        <taxon>Viridiplantae</taxon>
        <taxon>Streptophyta</taxon>
        <taxon>Embryophyta</taxon>
        <taxon>Tracheophyta</taxon>
        <taxon>Spermatophyta</taxon>
        <taxon>Magnoliopsida</taxon>
        <taxon>Liliopsida</taxon>
        <taxon>Poales</taxon>
        <taxon>Poaceae</taxon>
        <taxon>BOP clade</taxon>
        <taxon>Pooideae</taxon>
        <taxon>Triticodae</taxon>
        <taxon>Triticeae</taxon>
        <taxon>Triticinae</taxon>
        <taxon>Triticum</taxon>
    </lineage>
</organism>
<dbReference type="Proteomes" id="UP000015106">
    <property type="component" value="Chromosome 5"/>
</dbReference>
<feature type="compositionally biased region" description="Polar residues" evidence="1">
    <location>
        <begin position="77"/>
        <end position="88"/>
    </location>
</feature>
<accession>A0A8R7UDJ0</accession>
<evidence type="ECO:0000256" key="1">
    <source>
        <dbReference type="SAM" id="MobiDB-lite"/>
    </source>
</evidence>
<sequence>MRPLAPFSNLWPQGDSSGTSRLITNIATRETPRSCARGPRGDPPPGATPAAYSVDFGPYQIEPLDLIPKLTGDHPISSRTPSSLLDAL</sequence>
<reference evidence="3" key="1">
    <citation type="journal article" date="2013" name="Nature">
        <title>Draft genome of the wheat A-genome progenitor Triticum urartu.</title>
        <authorList>
            <person name="Ling H.Q."/>
            <person name="Zhao S."/>
            <person name="Liu D."/>
            <person name="Wang J."/>
            <person name="Sun H."/>
            <person name="Zhang C."/>
            <person name="Fan H."/>
            <person name="Li D."/>
            <person name="Dong L."/>
            <person name="Tao Y."/>
            <person name="Gao C."/>
            <person name="Wu H."/>
            <person name="Li Y."/>
            <person name="Cui Y."/>
            <person name="Guo X."/>
            <person name="Zheng S."/>
            <person name="Wang B."/>
            <person name="Yu K."/>
            <person name="Liang Q."/>
            <person name="Yang W."/>
            <person name="Lou X."/>
            <person name="Chen J."/>
            <person name="Feng M."/>
            <person name="Jian J."/>
            <person name="Zhang X."/>
            <person name="Luo G."/>
            <person name="Jiang Y."/>
            <person name="Liu J."/>
            <person name="Wang Z."/>
            <person name="Sha Y."/>
            <person name="Zhang B."/>
            <person name="Wu H."/>
            <person name="Tang D."/>
            <person name="Shen Q."/>
            <person name="Xue P."/>
            <person name="Zou S."/>
            <person name="Wang X."/>
            <person name="Liu X."/>
            <person name="Wang F."/>
            <person name="Yang Y."/>
            <person name="An X."/>
            <person name="Dong Z."/>
            <person name="Zhang K."/>
            <person name="Zhang X."/>
            <person name="Luo M.C."/>
            <person name="Dvorak J."/>
            <person name="Tong Y."/>
            <person name="Wang J."/>
            <person name="Yang H."/>
            <person name="Li Z."/>
            <person name="Wang D."/>
            <person name="Zhang A."/>
            <person name="Wang J."/>
        </authorList>
    </citation>
    <scope>NUCLEOTIDE SEQUENCE</scope>
    <source>
        <strain evidence="3">cv. G1812</strain>
    </source>
</reference>
<evidence type="ECO:0000313" key="2">
    <source>
        <dbReference type="EnsemblPlants" id="TuG1812G0500001405.01.T01"/>
    </source>
</evidence>
<keyword evidence="3" id="KW-1185">Reference proteome</keyword>
<proteinExistence type="predicted"/>
<dbReference type="EnsemblPlants" id="TuG1812G0500001405.01.T01">
    <property type="protein sequence ID" value="TuG1812G0500001405.01.T01"/>
    <property type="gene ID" value="TuG1812G0500001405.01"/>
</dbReference>
<dbReference type="AlphaFoldDB" id="A0A8R7UDJ0"/>
<feature type="region of interest" description="Disordered" evidence="1">
    <location>
        <begin position="1"/>
        <end position="20"/>
    </location>
</feature>
<reference evidence="2" key="2">
    <citation type="submission" date="2018-03" db="EMBL/GenBank/DDBJ databases">
        <title>The Triticum urartu genome reveals the dynamic nature of wheat genome evolution.</title>
        <authorList>
            <person name="Ling H."/>
            <person name="Ma B."/>
            <person name="Shi X."/>
            <person name="Liu H."/>
            <person name="Dong L."/>
            <person name="Sun H."/>
            <person name="Cao Y."/>
            <person name="Gao Q."/>
            <person name="Zheng S."/>
            <person name="Li Y."/>
            <person name="Yu Y."/>
            <person name="Du H."/>
            <person name="Qi M."/>
            <person name="Li Y."/>
            <person name="Yu H."/>
            <person name="Cui Y."/>
            <person name="Wang N."/>
            <person name="Chen C."/>
            <person name="Wu H."/>
            <person name="Zhao Y."/>
            <person name="Zhang J."/>
            <person name="Li Y."/>
            <person name="Zhou W."/>
            <person name="Zhang B."/>
            <person name="Hu W."/>
            <person name="Eijk M."/>
            <person name="Tang J."/>
            <person name="Witsenboer H."/>
            <person name="Zhao S."/>
            <person name="Li Z."/>
            <person name="Zhang A."/>
            <person name="Wang D."/>
            <person name="Liang C."/>
        </authorList>
    </citation>
    <scope>NUCLEOTIDE SEQUENCE [LARGE SCALE GENOMIC DNA]</scope>
    <source>
        <strain evidence="2">cv. G1812</strain>
    </source>
</reference>
<feature type="region of interest" description="Disordered" evidence="1">
    <location>
        <begin position="69"/>
        <end position="88"/>
    </location>
</feature>
<feature type="compositionally biased region" description="Polar residues" evidence="1">
    <location>
        <begin position="10"/>
        <end position="20"/>
    </location>
</feature>
<protein>
    <submittedName>
        <fullName evidence="2">Uncharacterized protein</fullName>
    </submittedName>
</protein>
<feature type="region of interest" description="Disordered" evidence="1">
    <location>
        <begin position="28"/>
        <end position="54"/>
    </location>
</feature>
<dbReference type="Gramene" id="TuG1812G0500001405.01.T01">
    <property type="protein sequence ID" value="TuG1812G0500001405.01.T01"/>
    <property type="gene ID" value="TuG1812G0500001405.01"/>
</dbReference>